<evidence type="ECO:0000256" key="1">
    <source>
        <dbReference type="SAM" id="MobiDB-lite"/>
    </source>
</evidence>
<gene>
    <name evidence="3" type="ORF">SAMD00023353_0400630</name>
</gene>
<protein>
    <submittedName>
        <fullName evidence="3">Uncharacterized protein</fullName>
    </submittedName>
</protein>
<sequence length="76" mass="8134">MVFLFVVVCVPSVPAVAKSIGATKVFASVKMWASHYRRHTKSSGKDIEPSASEKAPYEQVEEYGPKGAGGGQGDNY</sequence>
<accession>A0A1S7UIJ6</accession>
<feature type="signal peptide" evidence="2">
    <location>
        <begin position="1"/>
        <end position="17"/>
    </location>
</feature>
<proteinExistence type="predicted"/>
<reference evidence="3" key="1">
    <citation type="submission" date="2016-03" db="EMBL/GenBank/DDBJ databases">
        <title>Draft genome sequence of Rosellinia necatrix.</title>
        <authorList>
            <person name="Kanematsu S."/>
        </authorList>
    </citation>
    <scope>NUCLEOTIDE SEQUENCE [LARGE SCALE GENOMIC DNA]</scope>
    <source>
        <strain evidence="3">W97</strain>
    </source>
</reference>
<dbReference type="Proteomes" id="UP000054516">
    <property type="component" value="Unassembled WGS sequence"/>
</dbReference>
<evidence type="ECO:0000313" key="4">
    <source>
        <dbReference type="Proteomes" id="UP000054516"/>
    </source>
</evidence>
<evidence type="ECO:0000256" key="2">
    <source>
        <dbReference type="SAM" id="SignalP"/>
    </source>
</evidence>
<keyword evidence="2" id="KW-0732">Signal</keyword>
<evidence type="ECO:0000313" key="3">
    <source>
        <dbReference type="EMBL" id="GAP83067.2"/>
    </source>
</evidence>
<feature type="compositionally biased region" description="Gly residues" evidence="1">
    <location>
        <begin position="66"/>
        <end position="76"/>
    </location>
</feature>
<name>A0A1S7UIJ6_ROSNE</name>
<feature type="region of interest" description="Disordered" evidence="1">
    <location>
        <begin position="39"/>
        <end position="76"/>
    </location>
</feature>
<keyword evidence="4" id="KW-1185">Reference proteome</keyword>
<dbReference type="AlphaFoldDB" id="A0A1S7UIJ6"/>
<dbReference type="EMBL" id="DF977449">
    <property type="protein sequence ID" value="GAP83067.2"/>
    <property type="molecule type" value="Genomic_DNA"/>
</dbReference>
<feature type="chain" id="PRO_5012233102" evidence="2">
    <location>
        <begin position="18"/>
        <end position="76"/>
    </location>
</feature>
<organism evidence="3">
    <name type="scientific">Rosellinia necatrix</name>
    <name type="common">White root-rot fungus</name>
    <dbReference type="NCBI Taxonomy" id="77044"/>
    <lineage>
        <taxon>Eukaryota</taxon>
        <taxon>Fungi</taxon>
        <taxon>Dikarya</taxon>
        <taxon>Ascomycota</taxon>
        <taxon>Pezizomycotina</taxon>
        <taxon>Sordariomycetes</taxon>
        <taxon>Xylariomycetidae</taxon>
        <taxon>Xylariales</taxon>
        <taxon>Xylariaceae</taxon>
        <taxon>Rosellinia</taxon>
    </lineage>
</organism>